<keyword evidence="2" id="KW-1185">Reference proteome</keyword>
<name>A0A1M6F863_9FLAO</name>
<gene>
    <name evidence="1" type="ORF">SAMN04488508_104139</name>
</gene>
<organism evidence="1 2">
    <name type="scientific">Aquimarina spongiae</name>
    <dbReference type="NCBI Taxonomy" id="570521"/>
    <lineage>
        <taxon>Bacteria</taxon>
        <taxon>Pseudomonadati</taxon>
        <taxon>Bacteroidota</taxon>
        <taxon>Flavobacteriia</taxon>
        <taxon>Flavobacteriales</taxon>
        <taxon>Flavobacteriaceae</taxon>
        <taxon>Aquimarina</taxon>
    </lineage>
</organism>
<dbReference type="AlphaFoldDB" id="A0A1M6F863"/>
<protein>
    <submittedName>
        <fullName evidence="1">Uncharacterized protein</fullName>
    </submittedName>
</protein>
<dbReference type="RefSeq" id="WP_073315969.1">
    <property type="nucleotide sequence ID" value="NZ_FQYP01000004.1"/>
</dbReference>
<dbReference type="EMBL" id="FQYP01000004">
    <property type="protein sequence ID" value="SHI93836.1"/>
    <property type="molecule type" value="Genomic_DNA"/>
</dbReference>
<accession>A0A1M6F863</accession>
<evidence type="ECO:0000313" key="2">
    <source>
        <dbReference type="Proteomes" id="UP000184432"/>
    </source>
</evidence>
<evidence type="ECO:0000313" key="1">
    <source>
        <dbReference type="EMBL" id="SHI93836.1"/>
    </source>
</evidence>
<dbReference type="Proteomes" id="UP000184432">
    <property type="component" value="Unassembled WGS sequence"/>
</dbReference>
<dbReference type="OrthoDB" id="1151238at2"/>
<dbReference type="STRING" id="570521.SAMN04488508_104139"/>
<proteinExistence type="predicted"/>
<sequence length="490" mass="54676">MRNIVTIVLLTFSLTLCAQKVKVKKGVVLVDKQETPIRVTTSEGGEYIFTDSSSDKVFITAKREAYKVDETKSFEWLILKNENSEFENEVDMKYMSFTLNMKKAIAEFLMKELGFFDAAGAVNNDKITAFFSEKRERASKAEYEQLVTAAKESAAAYAATESIGIYVDPELKEITRKGEKIGSYRFADASTMIIRDLDTYKIGVVTQDLSGNVNIESQLLTSPLTYNTKNRYSATDKYATKEFVIEAVRRMHTRGLELGHSANETLEKVNEEAKAEAIKSYEEAKANSSNIYGQLGYGIDDKGERFEGKVTMLFEDIKDPTDPLSGGTIVNVGGSDIGKKVSIIYLNEKEKKRTKTLSAKKATRFCIFDKEGNETCYQGIKVKSNGMLAGGGDALSIGGSGALFMQEVFKDGKGTIYQEFPSKKYYLRVEGQEKAFDFAFGPLIKEEKKIAKLKEYLGGCDYGNGSYDEAGLQKIEKVKELINFYNNSCK</sequence>
<reference evidence="2" key="1">
    <citation type="submission" date="2016-11" db="EMBL/GenBank/DDBJ databases">
        <authorList>
            <person name="Varghese N."/>
            <person name="Submissions S."/>
        </authorList>
    </citation>
    <scope>NUCLEOTIDE SEQUENCE [LARGE SCALE GENOMIC DNA]</scope>
    <source>
        <strain evidence="2">DSM 22623</strain>
    </source>
</reference>